<dbReference type="InterPro" id="IPR013083">
    <property type="entry name" value="Znf_RING/FYVE/PHD"/>
</dbReference>
<dbReference type="SMART" id="SM00249">
    <property type="entry name" value="PHD"/>
    <property type="match status" value="1"/>
</dbReference>
<feature type="domain" description="PHD-type" evidence="5">
    <location>
        <begin position="414"/>
        <end position="468"/>
    </location>
</feature>
<dbReference type="InterPro" id="IPR001965">
    <property type="entry name" value="Znf_PHD"/>
</dbReference>
<evidence type="ECO:0000256" key="3">
    <source>
        <dbReference type="ARBA" id="ARBA00022833"/>
    </source>
</evidence>
<feature type="non-terminal residue" evidence="6">
    <location>
        <position position="1"/>
    </location>
</feature>
<evidence type="ECO:0000256" key="2">
    <source>
        <dbReference type="ARBA" id="ARBA00022771"/>
    </source>
</evidence>
<dbReference type="SUPFAM" id="SSF57903">
    <property type="entry name" value="FYVE/PHD zinc finger"/>
    <property type="match status" value="1"/>
</dbReference>
<name>A0ABQ0KWU0_MYCCL</name>
<sequence length="476" mass="53255">VSLPSRPREKLVGLTTALAKGSPLQRILIHFTVRGQLSGVIADASLDASGRSKLKEPARRMERLISTNATGQQELRKTIENQWPQWPPGPDGTVATGQAGEPRTWLNQLFQTQLPDEIRHKFVIRHRLLYSCAEHSFEEPHPDLIREFVIRSHDLAIAQHYTPANATYTSLEDVLLHSIPQELDGNAQAAAYLHEKHATTRCTVEDCGHDANLDAISTIWPMILRINPVFHGDRARFPFKEVDTPLELHLGNDVHYRLASRFKYLPPGSDSHVGHYIAQVRVGDEAFSYDDTRDGGMLRPLTSITDLTKFDLMMESAFYLAQETTQTIRSILADMPKIPTMTGPVHEFIDSDDEDEQLNRMVEDIHDTSEWIDAMMLDLLGGQDRTSPSPQFGAFDPSPAASDGVISSTESASPLLCLGCGDAAPDDRSAESVQCELCKFWSHIDCLPAERDWNANDVHFICARCRHRINPPPEDL</sequence>
<organism evidence="6 7">
    <name type="scientific">Mycena chlorophos</name>
    <name type="common">Agaric fungus</name>
    <name type="synonym">Agaricus chlorophos</name>
    <dbReference type="NCBI Taxonomy" id="658473"/>
    <lineage>
        <taxon>Eukaryota</taxon>
        <taxon>Fungi</taxon>
        <taxon>Dikarya</taxon>
        <taxon>Basidiomycota</taxon>
        <taxon>Agaricomycotina</taxon>
        <taxon>Agaricomycetes</taxon>
        <taxon>Agaricomycetidae</taxon>
        <taxon>Agaricales</taxon>
        <taxon>Marasmiineae</taxon>
        <taxon>Mycenaceae</taxon>
        <taxon>Mycena</taxon>
    </lineage>
</organism>
<gene>
    <name evidence="6" type="ORF">MCHLO_01066</name>
</gene>
<evidence type="ECO:0000259" key="5">
    <source>
        <dbReference type="PROSITE" id="PS50016"/>
    </source>
</evidence>
<reference evidence="6" key="1">
    <citation type="submission" date="2014-09" db="EMBL/GenBank/DDBJ databases">
        <title>Genome sequence of the luminous mushroom Mycena chlorophos for searching fungal bioluminescence genes.</title>
        <authorList>
            <person name="Tanaka Y."/>
            <person name="Kasuga D."/>
            <person name="Oba Y."/>
            <person name="Hase S."/>
            <person name="Sato K."/>
            <person name="Oba Y."/>
            <person name="Sakakibara Y."/>
        </authorList>
    </citation>
    <scope>NUCLEOTIDE SEQUENCE</scope>
</reference>
<keyword evidence="1" id="KW-0479">Metal-binding</keyword>
<keyword evidence="7" id="KW-1185">Reference proteome</keyword>
<dbReference type="InterPro" id="IPR011011">
    <property type="entry name" value="Znf_FYVE_PHD"/>
</dbReference>
<dbReference type="PROSITE" id="PS50016">
    <property type="entry name" value="ZF_PHD_2"/>
    <property type="match status" value="1"/>
</dbReference>
<protein>
    <recommendedName>
        <fullName evidence="5">PHD-type domain-containing protein</fullName>
    </recommendedName>
</protein>
<proteinExistence type="predicted"/>
<dbReference type="InterPro" id="IPR019787">
    <property type="entry name" value="Znf_PHD-finger"/>
</dbReference>
<evidence type="ECO:0000313" key="7">
    <source>
        <dbReference type="Proteomes" id="UP000815677"/>
    </source>
</evidence>
<evidence type="ECO:0000256" key="1">
    <source>
        <dbReference type="ARBA" id="ARBA00022723"/>
    </source>
</evidence>
<evidence type="ECO:0000313" key="6">
    <source>
        <dbReference type="EMBL" id="GAT43384.1"/>
    </source>
</evidence>
<dbReference type="CDD" id="cd15489">
    <property type="entry name" value="PHD_SF"/>
    <property type="match status" value="1"/>
</dbReference>
<dbReference type="EMBL" id="DF838926">
    <property type="protein sequence ID" value="GAT43384.1"/>
    <property type="molecule type" value="Genomic_DNA"/>
</dbReference>
<keyword evidence="3" id="KW-0862">Zinc</keyword>
<dbReference type="Gene3D" id="3.30.40.10">
    <property type="entry name" value="Zinc/RING finger domain, C3HC4 (zinc finger)"/>
    <property type="match status" value="1"/>
</dbReference>
<accession>A0ABQ0KWU0</accession>
<keyword evidence="2 4" id="KW-0863">Zinc-finger</keyword>
<evidence type="ECO:0000256" key="4">
    <source>
        <dbReference type="PROSITE-ProRule" id="PRU00146"/>
    </source>
</evidence>
<dbReference type="Proteomes" id="UP000815677">
    <property type="component" value="Unassembled WGS sequence"/>
</dbReference>